<dbReference type="EMBL" id="JAADJZ010000035">
    <property type="protein sequence ID" value="KAF2865243.1"/>
    <property type="molecule type" value="Genomic_DNA"/>
</dbReference>
<keyword evidence="2" id="KW-0378">Hydrolase</keyword>
<protein>
    <recommendedName>
        <fullName evidence="7">TAP-like protein-domain-containing protein</fullName>
    </recommendedName>
</protein>
<evidence type="ECO:0008006" key="7">
    <source>
        <dbReference type="Google" id="ProtNLM"/>
    </source>
</evidence>
<evidence type="ECO:0000313" key="5">
    <source>
        <dbReference type="EMBL" id="KAF2865243.1"/>
    </source>
</evidence>
<dbReference type="InterPro" id="IPR013595">
    <property type="entry name" value="Pept_S33_TAP-like_C"/>
</dbReference>
<dbReference type="Pfam" id="PF08386">
    <property type="entry name" value="Abhydrolase_4"/>
    <property type="match status" value="1"/>
</dbReference>
<proteinExistence type="inferred from homology"/>
<dbReference type="InterPro" id="IPR029058">
    <property type="entry name" value="AB_hydrolase_fold"/>
</dbReference>
<dbReference type="PANTHER" id="PTHR43248">
    <property type="entry name" value="2-SUCCINYL-6-HYDROXY-2,4-CYCLOHEXADIENE-1-CARBOXYLATE SYNTHASE"/>
    <property type="match status" value="1"/>
</dbReference>
<dbReference type="GO" id="GO:0016787">
    <property type="term" value="F:hydrolase activity"/>
    <property type="evidence" value="ECO:0007669"/>
    <property type="project" value="UniProtKB-KW"/>
</dbReference>
<evidence type="ECO:0000259" key="3">
    <source>
        <dbReference type="Pfam" id="PF00561"/>
    </source>
</evidence>
<name>A0A7C8M479_9PLEO</name>
<comment type="caution">
    <text evidence="5">The sequence shown here is derived from an EMBL/GenBank/DDBJ whole genome shotgun (WGS) entry which is preliminary data.</text>
</comment>
<comment type="similarity">
    <text evidence="1">Belongs to the peptidase S33 family.</text>
</comment>
<dbReference type="Proteomes" id="UP000481861">
    <property type="component" value="Unassembled WGS sequence"/>
</dbReference>
<feature type="domain" description="Peptidase S33 tripeptidyl aminopeptidase-like C-terminal" evidence="4">
    <location>
        <begin position="398"/>
        <end position="501"/>
    </location>
</feature>
<dbReference type="Pfam" id="PF00561">
    <property type="entry name" value="Abhydrolase_1"/>
    <property type="match status" value="1"/>
</dbReference>
<gene>
    <name evidence="5" type="ORF">BDV95DRAFT_612835</name>
</gene>
<dbReference type="SUPFAM" id="SSF53474">
    <property type="entry name" value="alpha/beta-Hydrolases"/>
    <property type="match status" value="1"/>
</dbReference>
<evidence type="ECO:0000256" key="1">
    <source>
        <dbReference type="ARBA" id="ARBA00010088"/>
    </source>
</evidence>
<dbReference type="InterPro" id="IPR051601">
    <property type="entry name" value="Serine_prot/Carboxylest_S33"/>
</dbReference>
<dbReference type="OrthoDB" id="425534at2759"/>
<evidence type="ECO:0000259" key="4">
    <source>
        <dbReference type="Pfam" id="PF08386"/>
    </source>
</evidence>
<evidence type="ECO:0000256" key="2">
    <source>
        <dbReference type="ARBA" id="ARBA00022801"/>
    </source>
</evidence>
<sequence>MALSFADVPTTSTLAWTPCFQNFTCLNLAVPLDYTNATAGTTTIAFMKHAAARQPTQGNIILNPGGPGFSAVQWLMSSSAQLVSLLGTSHNLVAMDPRGVNNSGPRLECFPGTPWLGEAFDKEVYSQYDVQSERSVEQFWTAAGAFGEWCSRNLVETARYANTPATAADMLRYAELLAEGQGKPKEEAKLDFFGGSYGSTLGTTFAALYPDRVGRMIIDGVVDVEDHYGGSWTQNLLQADEAVATFAQFCHEAGPNCAFYRNDSSADAIQARLDAVLAFVDDNPLPVTDPAFVELPAVVTGGDVRYHILIATYSSVATYPGLALKLHELEANRNASLIPTMAYKGYAPRCKSDFIGDEFLPTHPKLIIACNDMNGKYNISSPQKLQEYIDELRGISKYVGATWSSVITPHCRSLHVAPPKSQLFPGFKKPIKTSNPLLFTGNRIDPVAGSIYKMAPFFEGSGILIQDAVGHGLGAAESDCTSEHLIKFLETGELPAKDTLCPVKYKPFEAIPDASKRSLVSRQSFRGF</sequence>
<reference evidence="5 6" key="1">
    <citation type="submission" date="2020-01" db="EMBL/GenBank/DDBJ databases">
        <authorList>
            <consortium name="DOE Joint Genome Institute"/>
            <person name="Haridas S."/>
            <person name="Albert R."/>
            <person name="Binder M."/>
            <person name="Bloem J."/>
            <person name="Labutti K."/>
            <person name="Salamov A."/>
            <person name="Andreopoulos B."/>
            <person name="Baker S.E."/>
            <person name="Barry K."/>
            <person name="Bills G."/>
            <person name="Bluhm B.H."/>
            <person name="Cannon C."/>
            <person name="Castanera R."/>
            <person name="Culley D.E."/>
            <person name="Daum C."/>
            <person name="Ezra D."/>
            <person name="Gonzalez J.B."/>
            <person name="Henrissat B."/>
            <person name="Kuo A."/>
            <person name="Liang C."/>
            <person name="Lipzen A."/>
            <person name="Lutzoni F."/>
            <person name="Magnuson J."/>
            <person name="Mondo S."/>
            <person name="Nolan M."/>
            <person name="Ohm R."/>
            <person name="Pangilinan J."/>
            <person name="Park H.-J.H."/>
            <person name="Ramirez L."/>
            <person name="Alfaro M."/>
            <person name="Sun H."/>
            <person name="Tritt A."/>
            <person name="Yoshinaga Y."/>
            <person name="Zwiers L.-H.L."/>
            <person name="Turgeon B.G."/>
            <person name="Goodwin S.B."/>
            <person name="Spatafora J.W."/>
            <person name="Crous P.W."/>
            <person name="Grigoriev I.V."/>
        </authorList>
    </citation>
    <scope>NUCLEOTIDE SEQUENCE [LARGE SCALE GENOMIC DNA]</scope>
    <source>
        <strain evidence="5 6">CBS 611.86</strain>
    </source>
</reference>
<dbReference type="InterPro" id="IPR000073">
    <property type="entry name" value="AB_hydrolase_1"/>
</dbReference>
<keyword evidence="6" id="KW-1185">Reference proteome</keyword>
<accession>A0A7C8M479</accession>
<dbReference type="PANTHER" id="PTHR43248:SF25">
    <property type="entry name" value="AB HYDROLASE-1 DOMAIN-CONTAINING PROTEIN-RELATED"/>
    <property type="match status" value="1"/>
</dbReference>
<feature type="domain" description="AB hydrolase-1" evidence="3">
    <location>
        <begin position="60"/>
        <end position="248"/>
    </location>
</feature>
<dbReference type="Gene3D" id="3.40.50.1820">
    <property type="entry name" value="alpha/beta hydrolase"/>
    <property type="match status" value="1"/>
</dbReference>
<organism evidence="5 6">
    <name type="scientific">Massariosphaeria phaeospora</name>
    <dbReference type="NCBI Taxonomy" id="100035"/>
    <lineage>
        <taxon>Eukaryota</taxon>
        <taxon>Fungi</taxon>
        <taxon>Dikarya</taxon>
        <taxon>Ascomycota</taxon>
        <taxon>Pezizomycotina</taxon>
        <taxon>Dothideomycetes</taxon>
        <taxon>Pleosporomycetidae</taxon>
        <taxon>Pleosporales</taxon>
        <taxon>Pleosporales incertae sedis</taxon>
        <taxon>Massariosphaeria</taxon>
    </lineage>
</organism>
<evidence type="ECO:0000313" key="6">
    <source>
        <dbReference type="Proteomes" id="UP000481861"/>
    </source>
</evidence>
<dbReference type="AlphaFoldDB" id="A0A7C8M479"/>